<dbReference type="PROSITE" id="PS50009">
    <property type="entry name" value="RASGEF_CAT"/>
    <property type="match status" value="1"/>
</dbReference>
<protein>
    <recommendedName>
        <fullName evidence="8">Ras GEF</fullName>
    </recommendedName>
</protein>
<dbReference type="Pfam" id="PF00618">
    <property type="entry name" value="RasGEF_N"/>
    <property type="match status" value="1"/>
</dbReference>
<dbReference type="CDD" id="cd00155">
    <property type="entry name" value="RasGEF"/>
    <property type="match status" value="1"/>
</dbReference>
<feature type="compositionally biased region" description="Polar residues" evidence="3">
    <location>
        <begin position="289"/>
        <end position="308"/>
    </location>
</feature>
<gene>
    <name evidence="6" type="ORF">CU098_005179</name>
</gene>
<keyword evidence="1 2" id="KW-0344">Guanine-nucleotide releasing factor</keyword>
<evidence type="ECO:0000259" key="4">
    <source>
        <dbReference type="PROSITE" id="PS50009"/>
    </source>
</evidence>
<evidence type="ECO:0000313" key="7">
    <source>
        <dbReference type="Proteomes" id="UP000253551"/>
    </source>
</evidence>
<dbReference type="SMART" id="SM00147">
    <property type="entry name" value="RasGEF"/>
    <property type="match status" value="1"/>
</dbReference>
<reference evidence="6 7" key="1">
    <citation type="journal article" date="2018" name="G3 (Bethesda)">
        <title>Phylogenetic and Phylogenomic Definition of Rhizopus Species.</title>
        <authorList>
            <person name="Gryganskyi A.P."/>
            <person name="Golan J."/>
            <person name="Dolatabadi S."/>
            <person name="Mondo S."/>
            <person name="Robb S."/>
            <person name="Idnurm A."/>
            <person name="Muszewska A."/>
            <person name="Steczkiewicz K."/>
            <person name="Masonjones S."/>
            <person name="Liao H.L."/>
            <person name="Gajdeczka M.T."/>
            <person name="Anike F."/>
            <person name="Vuek A."/>
            <person name="Anishchenko I.M."/>
            <person name="Voigt K."/>
            <person name="de Hoog G.S."/>
            <person name="Smith M.E."/>
            <person name="Heitman J."/>
            <person name="Vilgalys R."/>
            <person name="Stajich J.E."/>
        </authorList>
    </citation>
    <scope>NUCLEOTIDE SEQUENCE [LARGE SCALE GENOMIC DNA]</scope>
    <source>
        <strain evidence="6 7">LSU 92-RS-03</strain>
    </source>
</reference>
<dbReference type="InterPro" id="IPR019804">
    <property type="entry name" value="Ras_G-nucl-exch_fac_CS"/>
</dbReference>
<dbReference type="PANTHER" id="PTHR23113:SF368">
    <property type="entry name" value="CELL DIVISION CONTROL PROTEIN 25"/>
    <property type="match status" value="1"/>
</dbReference>
<dbReference type="EMBL" id="PJQM01003280">
    <property type="protein sequence ID" value="RCH89733.1"/>
    <property type="molecule type" value="Genomic_DNA"/>
</dbReference>
<accession>A0A367JIG5</accession>
<organism evidence="6 7">
    <name type="scientific">Rhizopus stolonifer</name>
    <name type="common">Rhizopus nigricans</name>
    <dbReference type="NCBI Taxonomy" id="4846"/>
    <lineage>
        <taxon>Eukaryota</taxon>
        <taxon>Fungi</taxon>
        <taxon>Fungi incertae sedis</taxon>
        <taxon>Mucoromycota</taxon>
        <taxon>Mucoromycotina</taxon>
        <taxon>Mucoromycetes</taxon>
        <taxon>Mucorales</taxon>
        <taxon>Mucorineae</taxon>
        <taxon>Rhizopodaceae</taxon>
        <taxon>Rhizopus</taxon>
    </lineage>
</organism>
<evidence type="ECO:0000256" key="1">
    <source>
        <dbReference type="ARBA" id="ARBA00022658"/>
    </source>
</evidence>
<dbReference type="SMART" id="SM00229">
    <property type="entry name" value="RasGEFN"/>
    <property type="match status" value="1"/>
</dbReference>
<sequence length="798" mass="90154">MGSEISEFSASIPTIFQKVQRDANDVLVAVRNFVTLCQQRNVTVSFVNPRLLDDITQLPYDPPSTATNNHCKTNTNGPSIERNHSSKSINAEEKKGFLTHSTELNTSLVQKAKYLLNQDLVLNLQAYSHQIYGSTEELSLIGSAVLKKAQKETSVEFHEERTNAVSMFRSLSSQISQYIGVLDEISLDSIDLHAPSISNYRISRQSLYTAIGQLFGAIQTLTDIHVSLGKAVQTINQSIVSVEDAIRSIEQSVVDMVNERKRTMGAVRDDFITVSPTASSIIPIRKPSVNDNGTSHFDHQGQLSPRSQDGFSELDGSEFGMRRGTIASFVSSNNSIVNSFKGTGDLASRMRQQSIRTDDRSFESNDVLGNDHHPDEIEFGSDNTVKGGTLAALVERLTIHDTLDTNFIATFLLTYRSFCTTEEFVSLLEARYNLLPPDRLTPNELEIWTERKQKLIRLRVFNVMKNWLENYYIDEDEPLLGRLEHFTNTNIRDTSSFAANQLLNLIKKRIELSSRGEMKKIIPNAISGPDPIYPKNMANIQLLETDPLEMARQLSILDFKLYSSIRPIELLGKAWSREGADGSVAINIKQSIQYCNQMTAWVTDSILSYEEAKKRAIVIKYWVQVADHCRSMNNFNTCMAILSAFDNSAVGRLKKTWMASSRSTTQTLAQIRKLMGANRNFADYREIVHSVNPPCIPFLGIYLQDLTFIEDGNPDFLPKCNNLINFAKRQKAAEVIRELKQFQNFAYNFHTIPEMQDFIKAYLDITHDVEQLYERSLQLEPRTTEVQAAVNNIMTNIV</sequence>
<evidence type="ECO:0000313" key="6">
    <source>
        <dbReference type="EMBL" id="RCH89733.1"/>
    </source>
</evidence>
<dbReference type="GO" id="GO:0005085">
    <property type="term" value="F:guanyl-nucleotide exchange factor activity"/>
    <property type="evidence" value="ECO:0007669"/>
    <property type="project" value="UniProtKB-KW"/>
</dbReference>
<dbReference type="InterPro" id="IPR000651">
    <property type="entry name" value="Ras-like_Gua-exchang_fac_N"/>
</dbReference>
<dbReference type="InterPro" id="IPR036964">
    <property type="entry name" value="RASGEF_cat_dom_sf"/>
</dbReference>
<dbReference type="OrthoDB" id="546434at2759"/>
<dbReference type="PROSITE" id="PS50212">
    <property type="entry name" value="RASGEF_NTER"/>
    <property type="match status" value="1"/>
</dbReference>
<dbReference type="Gene3D" id="1.10.840.10">
    <property type="entry name" value="Ras guanine-nucleotide exchange factors catalytic domain"/>
    <property type="match status" value="1"/>
</dbReference>
<dbReference type="CDD" id="cd06224">
    <property type="entry name" value="REM"/>
    <property type="match status" value="1"/>
</dbReference>
<feature type="compositionally biased region" description="Polar residues" evidence="3">
    <location>
        <begin position="64"/>
        <end position="78"/>
    </location>
</feature>
<evidence type="ECO:0000256" key="2">
    <source>
        <dbReference type="PROSITE-ProRule" id="PRU00168"/>
    </source>
</evidence>
<dbReference type="Gene3D" id="1.20.870.10">
    <property type="entry name" value="Son of sevenless (SoS) protein Chain: S domain 1"/>
    <property type="match status" value="1"/>
</dbReference>
<evidence type="ECO:0000256" key="3">
    <source>
        <dbReference type="SAM" id="MobiDB-lite"/>
    </source>
</evidence>
<dbReference type="SUPFAM" id="SSF48366">
    <property type="entry name" value="Ras GEF"/>
    <property type="match status" value="1"/>
</dbReference>
<dbReference type="GO" id="GO:0005886">
    <property type="term" value="C:plasma membrane"/>
    <property type="evidence" value="ECO:0007669"/>
    <property type="project" value="TreeGrafter"/>
</dbReference>
<feature type="domain" description="N-terminal Ras-GEF" evidence="5">
    <location>
        <begin position="381"/>
        <end position="510"/>
    </location>
</feature>
<proteinExistence type="predicted"/>
<evidence type="ECO:0008006" key="8">
    <source>
        <dbReference type="Google" id="ProtNLM"/>
    </source>
</evidence>
<dbReference type="STRING" id="4846.A0A367JIG5"/>
<dbReference type="InterPro" id="IPR023578">
    <property type="entry name" value="Ras_GEF_dom_sf"/>
</dbReference>
<dbReference type="GO" id="GO:0007265">
    <property type="term" value="P:Ras protein signal transduction"/>
    <property type="evidence" value="ECO:0007669"/>
    <property type="project" value="TreeGrafter"/>
</dbReference>
<evidence type="ECO:0000259" key="5">
    <source>
        <dbReference type="PROSITE" id="PS50212"/>
    </source>
</evidence>
<feature type="region of interest" description="Disordered" evidence="3">
    <location>
        <begin position="283"/>
        <end position="308"/>
    </location>
</feature>
<keyword evidence="7" id="KW-1185">Reference proteome</keyword>
<dbReference type="Proteomes" id="UP000253551">
    <property type="component" value="Unassembled WGS sequence"/>
</dbReference>
<feature type="domain" description="Ras-GEF" evidence="4">
    <location>
        <begin position="546"/>
        <end position="782"/>
    </location>
</feature>
<dbReference type="AlphaFoldDB" id="A0A367JIG5"/>
<dbReference type="Pfam" id="PF00617">
    <property type="entry name" value="RasGEF"/>
    <property type="match status" value="1"/>
</dbReference>
<dbReference type="PROSITE" id="PS00720">
    <property type="entry name" value="RASGEF"/>
    <property type="match status" value="1"/>
</dbReference>
<dbReference type="InterPro" id="IPR008937">
    <property type="entry name" value="Ras-like_GEF"/>
</dbReference>
<dbReference type="PANTHER" id="PTHR23113">
    <property type="entry name" value="GUANINE NUCLEOTIDE EXCHANGE FACTOR"/>
    <property type="match status" value="1"/>
</dbReference>
<dbReference type="InterPro" id="IPR001895">
    <property type="entry name" value="RASGEF_cat_dom"/>
</dbReference>
<name>A0A367JIG5_RHIST</name>
<comment type="caution">
    <text evidence="6">The sequence shown here is derived from an EMBL/GenBank/DDBJ whole genome shotgun (WGS) entry which is preliminary data.</text>
</comment>
<feature type="region of interest" description="Disordered" evidence="3">
    <location>
        <begin position="63"/>
        <end position="86"/>
    </location>
</feature>